<evidence type="ECO:0000313" key="1">
    <source>
        <dbReference type="EMBL" id="KAH7973753.1"/>
    </source>
</evidence>
<dbReference type="EMBL" id="CM023479">
    <property type="protein sequence ID" value="KAH7973753.1"/>
    <property type="molecule type" value="Genomic_DNA"/>
</dbReference>
<keyword evidence="2" id="KW-1185">Reference proteome</keyword>
<accession>A0ACB8DN23</accession>
<organism evidence="1 2">
    <name type="scientific">Dermacentor silvarum</name>
    <name type="common">Tick</name>
    <dbReference type="NCBI Taxonomy" id="543639"/>
    <lineage>
        <taxon>Eukaryota</taxon>
        <taxon>Metazoa</taxon>
        <taxon>Ecdysozoa</taxon>
        <taxon>Arthropoda</taxon>
        <taxon>Chelicerata</taxon>
        <taxon>Arachnida</taxon>
        <taxon>Acari</taxon>
        <taxon>Parasitiformes</taxon>
        <taxon>Ixodida</taxon>
        <taxon>Ixodoidea</taxon>
        <taxon>Ixodidae</taxon>
        <taxon>Rhipicephalinae</taxon>
        <taxon>Dermacentor</taxon>
    </lineage>
</organism>
<gene>
    <name evidence="1" type="ORF">HPB49_004880</name>
</gene>
<proteinExistence type="predicted"/>
<reference evidence="1" key="1">
    <citation type="submission" date="2020-05" db="EMBL/GenBank/DDBJ databases">
        <title>Large-scale comparative analyses of tick genomes elucidate their genetic diversity and vector capacities.</title>
        <authorList>
            <person name="Jia N."/>
            <person name="Wang J."/>
            <person name="Shi W."/>
            <person name="Du L."/>
            <person name="Sun Y."/>
            <person name="Zhan W."/>
            <person name="Jiang J."/>
            <person name="Wang Q."/>
            <person name="Zhang B."/>
            <person name="Ji P."/>
            <person name="Sakyi L.B."/>
            <person name="Cui X."/>
            <person name="Yuan T."/>
            <person name="Jiang B."/>
            <person name="Yang W."/>
            <person name="Lam T.T.-Y."/>
            <person name="Chang Q."/>
            <person name="Ding S."/>
            <person name="Wang X."/>
            <person name="Zhu J."/>
            <person name="Ruan X."/>
            <person name="Zhao L."/>
            <person name="Wei J."/>
            <person name="Que T."/>
            <person name="Du C."/>
            <person name="Cheng J."/>
            <person name="Dai P."/>
            <person name="Han X."/>
            <person name="Huang E."/>
            <person name="Gao Y."/>
            <person name="Liu J."/>
            <person name="Shao H."/>
            <person name="Ye R."/>
            <person name="Li L."/>
            <person name="Wei W."/>
            <person name="Wang X."/>
            <person name="Wang C."/>
            <person name="Yang T."/>
            <person name="Huo Q."/>
            <person name="Li W."/>
            <person name="Guo W."/>
            <person name="Chen H."/>
            <person name="Zhou L."/>
            <person name="Ni X."/>
            <person name="Tian J."/>
            <person name="Zhou Y."/>
            <person name="Sheng Y."/>
            <person name="Liu T."/>
            <person name="Pan Y."/>
            <person name="Xia L."/>
            <person name="Li J."/>
            <person name="Zhao F."/>
            <person name="Cao W."/>
        </authorList>
    </citation>
    <scope>NUCLEOTIDE SEQUENCE</scope>
    <source>
        <strain evidence="1">Dsil-2018</strain>
    </source>
</reference>
<name>A0ACB8DN23_DERSI</name>
<dbReference type="Proteomes" id="UP000821865">
    <property type="component" value="Chromosome 10"/>
</dbReference>
<evidence type="ECO:0000313" key="2">
    <source>
        <dbReference type="Proteomes" id="UP000821865"/>
    </source>
</evidence>
<comment type="caution">
    <text evidence="1">The sequence shown here is derived from an EMBL/GenBank/DDBJ whole genome shotgun (WGS) entry which is preliminary data.</text>
</comment>
<protein>
    <submittedName>
        <fullName evidence="1">Uncharacterized protein</fullName>
    </submittedName>
</protein>
<sequence>MAVSSGNTTVWQWNCRGFTRKRPVLQQFLIASDRPELIALQEDVFGTLFLKAQQLAQGQPLLIIGDFNAHHRADASAMTGIRTMQLTLITDVSYATRLDSGLHQDTTPDLAFTSSGVKATWCHTHENFGGDHFMLEMVIQEPTRQHTRPTQVIDWDSFRTHRKEQATPPTIADIKAWTAEIVKQVTDTTQTVERKKLLKALLATRKWDRDVRRRLTRAHTDIETYAIELTRHSWHNICDQMNKTPNARNTWKLLRHLMDLAGGDLRARQQLERIFHQYPGTPDELKQELIDTYIRPEPATSLSPIRAGPTLPADQRRLIQRAVEAAESQGIAADIL</sequence>